<feature type="region of interest" description="Disordered" evidence="1">
    <location>
        <begin position="87"/>
        <end position="111"/>
    </location>
</feature>
<protein>
    <submittedName>
        <fullName evidence="2">Uncharacterized protein</fullName>
    </submittedName>
</protein>
<feature type="non-terminal residue" evidence="2">
    <location>
        <position position="1"/>
    </location>
</feature>
<accession>A0AAE0KZX7</accession>
<dbReference type="Proteomes" id="UP001190700">
    <property type="component" value="Unassembled WGS sequence"/>
</dbReference>
<dbReference type="GO" id="GO:0003824">
    <property type="term" value="F:catalytic activity"/>
    <property type="evidence" value="ECO:0007669"/>
    <property type="project" value="InterPro"/>
</dbReference>
<organism evidence="2 3">
    <name type="scientific">Cymbomonas tetramitiformis</name>
    <dbReference type="NCBI Taxonomy" id="36881"/>
    <lineage>
        <taxon>Eukaryota</taxon>
        <taxon>Viridiplantae</taxon>
        <taxon>Chlorophyta</taxon>
        <taxon>Pyramimonadophyceae</taxon>
        <taxon>Pyramimonadales</taxon>
        <taxon>Pyramimonadaceae</taxon>
        <taxon>Cymbomonas</taxon>
    </lineage>
</organism>
<dbReference type="GO" id="GO:0030246">
    <property type="term" value="F:carbohydrate binding"/>
    <property type="evidence" value="ECO:0007669"/>
    <property type="project" value="InterPro"/>
</dbReference>
<dbReference type="AlphaFoldDB" id="A0AAE0KZX7"/>
<dbReference type="GO" id="GO:0005975">
    <property type="term" value="P:carbohydrate metabolic process"/>
    <property type="evidence" value="ECO:0007669"/>
    <property type="project" value="InterPro"/>
</dbReference>
<evidence type="ECO:0000256" key="1">
    <source>
        <dbReference type="SAM" id="MobiDB-lite"/>
    </source>
</evidence>
<name>A0AAE0KZX7_9CHLO</name>
<evidence type="ECO:0000313" key="2">
    <source>
        <dbReference type="EMBL" id="KAK3266674.1"/>
    </source>
</evidence>
<reference evidence="2 3" key="1">
    <citation type="journal article" date="2015" name="Genome Biol. Evol.">
        <title>Comparative Genomics of a Bacterivorous Green Alga Reveals Evolutionary Causalities and Consequences of Phago-Mixotrophic Mode of Nutrition.</title>
        <authorList>
            <person name="Burns J.A."/>
            <person name="Paasch A."/>
            <person name="Narechania A."/>
            <person name="Kim E."/>
        </authorList>
    </citation>
    <scope>NUCLEOTIDE SEQUENCE [LARGE SCALE GENOMIC DNA]</scope>
    <source>
        <strain evidence="2 3">PLY_AMNH</strain>
    </source>
</reference>
<dbReference type="InterPro" id="IPR011013">
    <property type="entry name" value="Gal_mutarotase_sf_dom"/>
</dbReference>
<dbReference type="SUPFAM" id="SSF74650">
    <property type="entry name" value="Galactose mutarotase-like"/>
    <property type="match status" value="1"/>
</dbReference>
<proteinExistence type="predicted"/>
<sequence>LVQGLVIGAAGSPGLGVVWPLGAALGIIARLTLGSASAARPLPLSPRPADAQPECSSSGSGEIWRDCRYWCGETVWLVAGALPRQDARRARGEDGRPEGRRQEAGAGGGHCGAAGMRVTSLEWHASVAGNRELVARFRGETPVRCIHVDDGVRLIQRCSQWGSQAPEVMYPATGVVLVPEAGFALIAGQGLGVGVVGGSVEVMLHRRLLQDDGRGLGKAHPLNDPRPATIRMLLVLLPSAAEAPEAAHHLLALRVLAKCFQEPPVLLDLDAPVPFYDYDKPQAPPSERSRVRAETVGNTVLHGGCMKPWVHPMQEPLPMELYPLSMTATDIQEVSTSSASMILRMQNLSAPSAQLRSYVIQSANIGIWRGSDLSAFTIRDMQSAVLQFFK</sequence>
<gene>
    <name evidence="2" type="ORF">CYMTET_24716</name>
</gene>
<dbReference type="EMBL" id="LGRX02012898">
    <property type="protein sequence ID" value="KAK3266674.1"/>
    <property type="molecule type" value="Genomic_DNA"/>
</dbReference>
<comment type="caution">
    <text evidence="2">The sequence shown here is derived from an EMBL/GenBank/DDBJ whole genome shotgun (WGS) entry which is preliminary data.</text>
</comment>
<feature type="compositionally biased region" description="Basic and acidic residues" evidence="1">
    <location>
        <begin position="87"/>
        <end position="103"/>
    </location>
</feature>
<evidence type="ECO:0000313" key="3">
    <source>
        <dbReference type="Proteomes" id="UP001190700"/>
    </source>
</evidence>
<dbReference type="Gene3D" id="2.70.98.30">
    <property type="entry name" value="Golgi alpha-mannosidase II, domain 4"/>
    <property type="match status" value="1"/>
</dbReference>
<keyword evidence="3" id="KW-1185">Reference proteome</keyword>